<organism evidence="2 3">
    <name type="scientific">Lolium multiflorum</name>
    <name type="common">Italian ryegrass</name>
    <name type="synonym">Lolium perenne subsp. multiflorum</name>
    <dbReference type="NCBI Taxonomy" id="4521"/>
    <lineage>
        <taxon>Eukaryota</taxon>
        <taxon>Viridiplantae</taxon>
        <taxon>Streptophyta</taxon>
        <taxon>Embryophyta</taxon>
        <taxon>Tracheophyta</taxon>
        <taxon>Spermatophyta</taxon>
        <taxon>Magnoliopsida</taxon>
        <taxon>Liliopsida</taxon>
        <taxon>Poales</taxon>
        <taxon>Poaceae</taxon>
        <taxon>BOP clade</taxon>
        <taxon>Pooideae</taxon>
        <taxon>Poodae</taxon>
        <taxon>Poeae</taxon>
        <taxon>Poeae Chloroplast Group 2 (Poeae type)</taxon>
        <taxon>Loliodinae</taxon>
        <taxon>Loliinae</taxon>
        <taxon>Lolium</taxon>
    </lineage>
</organism>
<dbReference type="AlphaFoldDB" id="A0AAD8PZ57"/>
<sequence length="104" mass="11176">MSVQEEGLSPPTSKEALPSTPKRKRREGKGALVESEVSEETVDKNILKKHKASDGDNKTMVPPGVIGQKKSSNATTSSKAKPIEKKGKNKPAAIEQLAKKKTPK</sequence>
<reference evidence="2" key="1">
    <citation type="submission" date="2023-07" db="EMBL/GenBank/DDBJ databases">
        <title>A chromosome-level genome assembly of Lolium multiflorum.</title>
        <authorList>
            <person name="Chen Y."/>
            <person name="Copetti D."/>
            <person name="Kolliker R."/>
            <person name="Studer B."/>
        </authorList>
    </citation>
    <scope>NUCLEOTIDE SEQUENCE</scope>
    <source>
        <strain evidence="2">02402/16</strain>
        <tissue evidence="2">Leaf</tissue>
    </source>
</reference>
<evidence type="ECO:0000313" key="2">
    <source>
        <dbReference type="EMBL" id="KAK1590258.1"/>
    </source>
</evidence>
<dbReference type="Proteomes" id="UP001231189">
    <property type="component" value="Unassembled WGS sequence"/>
</dbReference>
<proteinExistence type="predicted"/>
<evidence type="ECO:0000313" key="3">
    <source>
        <dbReference type="Proteomes" id="UP001231189"/>
    </source>
</evidence>
<comment type="caution">
    <text evidence="2">The sequence shown here is derived from an EMBL/GenBank/DDBJ whole genome shotgun (WGS) entry which is preliminary data.</text>
</comment>
<feature type="compositionally biased region" description="Basic and acidic residues" evidence="1">
    <location>
        <begin position="41"/>
        <end position="57"/>
    </location>
</feature>
<evidence type="ECO:0000256" key="1">
    <source>
        <dbReference type="SAM" id="MobiDB-lite"/>
    </source>
</evidence>
<dbReference type="EMBL" id="JAUUTY010000741">
    <property type="protein sequence ID" value="KAK1590258.1"/>
    <property type="molecule type" value="Genomic_DNA"/>
</dbReference>
<name>A0AAD8PZ57_LOLMU</name>
<keyword evidence="3" id="KW-1185">Reference proteome</keyword>
<feature type="region of interest" description="Disordered" evidence="1">
    <location>
        <begin position="1"/>
        <end position="104"/>
    </location>
</feature>
<protein>
    <submittedName>
        <fullName evidence="2">Uncharacterized protein</fullName>
    </submittedName>
</protein>
<accession>A0AAD8PZ57</accession>
<feature type="compositionally biased region" description="Low complexity" evidence="1">
    <location>
        <begin position="69"/>
        <end position="80"/>
    </location>
</feature>
<gene>
    <name evidence="2" type="ORF">QYE76_018766</name>
</gene>